<protein>
    <submittedName>
        <fullName evidence="1">Uncharacterized protein</fullName>
    </submittedName>
</protein>
<evidence type="ECO:0000313" key="2">
    <source>
        <dbReference type="Proteomes" id="UP001163321"/>
    </source>
</evidence>
<dbReference type="EMBL" id="CM047586">
    <property type="protein sequence ID" value="KAI9909729.1"/>
    <property type="molecule type" value="Genomic_DNA"/>
</dbReference>
<organism evidence="1 2">
    <name type="scientific">Peronosclerospora sorghi</name>
    <dbReference type="NCBI Taxonomy" id="230839"/>
    <lineage>
        <taxon>Eukaryota</taxon>
        <taxon>Sar</taxon>
        <taxon>Stramenopiles</taxon>
        <taxon>Oomycota</taxon>
        <taxon>Peronosporomycetes</taxon>
        <taxon>Peronosporales</taxon>
        <taxon>Peronosporaceae</taxon>
        <taxon>Peronosclerospora</taxon>
    </lineage>
</organism>
<proteinExistence type="predicted"/>
<reference evidence="1 2" key="1">
    <citation type="journal article" date="2022" name="bioRxiv">
        <title>The genome of the oomycete Peronosclerospora sorghi, a cosmopolitan pathogen of maize and sorghum, is inflated with dispersed pseudogenes.</title>
        <authorList>
            <person name="Fletcher K."/>
            <person name="Martin F."/>
            <person name="Isakeit T."/>
            <person name="Cavanaugh K."/>
            <person name="Magill C."/>
            <person name="Michelmore R."/>
        </authorList>
    </citation>
    <scope>NUCLEOTIDE SEQUENCE [LARGE SCALE GENOMIC DNA]</scope>
    <source>
        <strain evidence="1">P6</strain>
    </source>
</reference>
<evidence type="ECO:0000313" key="1">
    <source>
        <dbReference type="EMBL" id="KAI9909729.1"/>
    </source>
</evidence>
<dbReference type="Proteomes" id="UP001163321">
    <property type="component" value="Chromosome 7"/>
</dbReference>
<keyword evidence="2" id="KW-1185">Reference proteome</keyword>
<gene>
    <name evidence="1" type="ORF">PsorP6_014900</name>
</gene>
<comment type="caution">
    <text evidence="1">The sequence shown here is derived from an EMBL/GenBank/DDBJ whole genome shotgun (WGS) entry which is preliminary data.</text>
</comment>
<accession>A0ACC0VTA8</accession>
<sequence>MEIMSARFLNDDDSDFVNYAEIDTNETLDDFVEIQREAEERYFWCADGADFFRWLTTPHDAAFLVDLDTGTGSYFVLVLSKHQL</sequence>
<name>A0ACC0VTA8_9STRA</name>